<evidence type="ECO:0000256" key="2">
    <source>
        <dbReference type="ARBA" id="ARBA00023002"/>
    </source>
</evidence>
<dbReference type="InterPro" id="IPR011013">
    <property type="entry name" value="Gal_mutarotase_sf_dom"/>
</dbReference>
<proteinExistence type="inferred from homology"/>
<dbReference type="STRING" id="1194695.A0A5A7U7W3"/>
<dbReference type="GO" id="GO:0005975">
    <property type="term" value="P:carbohydrate metabolic process"/>
    <property type="evidence" value="ECO:0007669"/>
    <property type="project" value="InterPro"/>
</dbReference>
<dbReference type="InterPro" id="IPR036291">
    <property type="entry name" value="NAD(P)-bd_dom_sf"/>
</dbReference>
<dbReference type="FunFam" id="3.40.50.720:FF:000084">
    <property type="entry name" value="Short-chain dehydrogenase reductase"/>
    <property type="match status" value="1"/>
</dbReference>
<dbReference type="GO" id="GO:0030246">
    <property type="term" value="F:carbohydrate binding"/>
    <property type="evidence" value="ECO:0007669"/>
    <property type="project" value="InterPro"/>
</dbReference>
<accession>A0A5A7U7W3</accession>
<evidence type="ECO:0000313" key="4">
    <source>
        <dbReference type="EMBL" id="TYK29981.1"/>
    </source>
</evidence>
<comment type="caution">
    <text evidence="3">The sequence shown here is derived from an EMBL/GenBank/DDBJ whole genome shotgun (WGS) entry which is preliminary data.</text>
</comment>
<dbReference type="PANTHER" id="PTHR48107">
    <property type="entry name" value="NADPH-DEPENDENT ALDEHYDE REDUCTASE-LIKE PROTEIN, CHLOROPLASTIC-RELATED"/>
    <property type="match status" value="1"/>
</dbReference>
<dbReference type="Proteomes" id="UP000321947">
    <property type="component" value="Unassembled WGS sequence"/>
</dbReference>
<dbReference type="CDD" id="cd05362">
    <property type="entry name" value="THN_reductase-like_SDR_c"/>
    <property type="match status" value="1"/>
</dbReference>
<organism evidence="3 5">
    <name type="scientific">Cucumis melo var. makuwa</name>
    <name type="common">Oriental melon</name>
    <dbReference type="NCBI Taxonomy" id="1194695"/>
    <lineage>
        <taxon>Eukaryota</taxon>
        <taxon>Viridiplantae</taxon>
        <taxon>Streptophyta</taxon>
        <taxon>Embryophyta</taxon>
        <taxon>Tracheophyta</taxon>
        <taxon>Spermatophyta</taxon>
        <taxon>Magnoliopsida</taxon>
        <taxon>eudicotyledons</taxon>
        <taxon>Gunneridae</taxon>
        <taxon>Pentapetalae</taxon>
        <taxon>rosids</taxon>
        <taxon>fabids</taxon>
        <taxon>Cucurbitales</taxon>
        <taxon>Cucurbitaceae</taxon>
        <taxon>Benincaseae</taxon>
        <taxon>Cucumis</taxon>
    </lineage>
</organism>
<evidence type="ECO:0000313" key="6">
    <source>
        <dbReference type="Proteomes" id="UP000321947"/>
    </source>
</evidence>
<dbReference type="InterPro" id="IPR014718">
    <property type="entry name" value="GH-type_carb-bd"/>
</dbReference>
<dbReference type="Proteomes" id="UP000321393">
    <property type="component" value="Unassembled WGS sequence"/>
</dbReference>
<dbReference type="PRINTS" id="PR00080">
    <property type="entry name" value="SDRFAMILY"/>
</dbReference>
<evidence type="ECO:0000256" key="1">
    <source>
        <dbReference type="ARBA" id="ARBA00006484"/>
    </source>
</evidence>
<dbReference type="NCBIfam" id="NF005559">
    <property type="entry name" value="PRK07231.1"/>
    <property type="match status" value="1"/>
</dbReference>
<comment type="similarity">
    <text evidence="1">Belongs to the short-chain dehydrogenases/reductases (SDR) family.</text>
</comment>
<dbReference type="SUPFAM" id="SSF51735">
    <property type="entry name" value="NAD(P)-binding Rossmann-fold domains"/>
    <property type="match status" value="1"/>
</dbReference>
<dbReference type="EMBL" id="SSTE01011282">
    <property type="protein sequence ID" value="KAA0051280.1"/>
    <property type="molecule type" value="Genomic_DNA"/>
</dbReference>
<dbReference type="EMBL" id="SSTD01000910">
    <property type="protein sequence ID" value="TYK29981.1"/>
    <property type="molecule type" value="Genomic_DNA"/>
</dbReference>
<dbReference type="InterPro" id="IPR002347">
    <property type="entry name" value="SDR_fam"/>
</dbReference>
<dbReference type="Gene3D" id="3.40.50.720">
    <property type="entry name" value="NAD(P)-binding Rossmann-like Domain"/>
    <property type="match status" value="1"/>
</dbReference>
<dbReference type="PRINTS" id="PR00081">
    <property type="entry name" value="GDHRDH"/>
</dbReference>
<dbReference type="Gene3D" id="2.70.98.10">
    <property type="match status" value="1"/>
</dbReference>
<dbReference type="PANTHER" id="PTHR48107:SF29">
    <property type="entry name" value="ENOYL-(ACYL CARRIER) REDUCTASE"/>
    <property type="match status" value="1"/>
</dbReference>
<dbReference type="InterPro" id="IPR020904">
    <property type="entry name" value="Sc_DH/Rdtase_CS"/>
</dbReference>
<protein>
    <submittedName>
        <fullName evidence="3">Photosynthetic NDH subunit of subcomplex B 2</fullName>
    </submittedName>
</protein>
<dbReference type="SUPFAM" id="SSF74650">
    <property type="entry name" value="Galactose mutarotase-like"/>
    <property type="match status" value="1"/>
</dbReference>
<evidence type="ECO:0000313" key="3">
    <source>
        <dbReference type="EMBL" id="KAA0051280.1"/>
    </source>
</evidence>
<dbReference type="PROSITE" id="PS00061">
    <property type="entry name" value="ADH_SHORT"/>
    <property type="match status" value="1"/>
</dbReference>
<dbReference type="AlphaFoldDB" id="A0A5A7U7W3"/>
<name>A0A5A7U7W3_CUCMM</name>
<reference evidence="5 6" key="1">
    <citation type="submission" date="2019-08" db="EMBL/GenBank/DDBJ databases">
        <title>Draft genome sequences of two oriental melons (Cucumis melo L. var makuwa).</title>
        <authorList>
            <person name="Kwon S.-Y."/>
        </authorList>
    </citation>
    <scope>NUCLEOTIDE SEQUENCE [LARGE SCALE GENOMIC DNA]</scope>
    <source>
        <strain evidence="6">cv. Chang Bougi</strain>
        <strain evidence="5">cv. SW 3</strain>
        <tissue evidence="3">Leaf</tissue>
    </source>
</reference>
<sequence>MASLVCLPLPKPNLIRASSSSSSTSFPSTADSLNDKFARKGFHFHDSNGVPTLDLTVRNGSSLRLHISDAHLTSYKPKVYWKDDGFEEILFTTPTAKGGIALVIDDASDSSSKSSLLPSSDWTVKDVDSDAIDALQVELSCSSKQMEITYIVTLYSESLATAVIVKNTGLKPLTLKSAILSHFKFKQRDGAAIQGLQGCSYCSHPPLSSPFEILSPSEAMKVEEPDWFSFGSEPQGKAGSWSLQDVPFTMLKNKFSRVYAAPPAERLKPIYHTTPSKYETLDQGRELFFRVIRMGFEDIYVSSPGSLSNKFGKDHFICTGPASMLVPVTVKPGEQWKGAQYRSISSAATFLITRIYQSQPLVSTMASESGPAVPALPLQDRVAIVTGASRGIGRGIALHLAGLGARVVVNYVASSAEADQVVASINSTSAAGSSQRAIAWRADVSDPEQVKSLFDAAEQAFGSQVHILVNSAGISDPTYPYIADTPLEIFDHLFSVNTRGCFLCCKEAANRVKRGGGGRIILISSTAVVATTAGLGAYTASKAAVEAMAKVAAKELSGTGISVNCIAPGATATEMFYKGINEEGVKKVIEKCPMGRIGVPKDVASFVGFLASDDGEWINGQVILVNGGIV</sequence>
<dbReference type="Pfam" id="PF13561">
    <property type="entry name" value="adh_short_C2"/>
    <property type="match status" value="1"/>
</dbReference>
<dbReference type="GO" id="GO:0016614">
    <property type="term" value="F:oxidoreductase activity, acting on CH-OH group of donors"/>
    <property type="evidence" value="ECO:0007669"/>
    <property type="project" value="UniProtKB-ARBA"/>
</dbReference>
<keyword evidence="2" id="KW-0560">Oxidoreductase</keyword>
<dbReference type="OrthoDB" id="1915244at2759"/>
<gene>
    <name evidence="4" type="ORF">E5676_scaffold734G00100</name>
    <name evidence="3" type="ORF">E6C27_scaffold2143G00380</name>
</gene>
<evidence type="ECO:0000313" key="5">
    <source>
        <dbReference type="Proteomes" id="UP000321393"/>
    </source>
</evidence>